<feature type="transmembrane region" description="Helical" evidence="8">
    <location>
        <begin position="527"/>
        <end position="549"/>
    </location>
</feature>
<dbReference type="InterPro" id="IPR007632">
    <property type="entry name" value="Anoctamin"/>
</dbReference>
<feature type="transmembrane region" description="Helical" evidence="8">
    <location>
        <begin position="491"/>
        <end position="515"/>
    </location>
</feature>
<dbReference type="EMBL" id="OC922924">
    <property type="protein sequence ID" value="CAD7654515.1"/>
    <property type="molecule type" value="Genomic_DNA"/>
</dbReference>
<keyword evidence="6 8" id="KW-0472">Membrane</keyword>
<feature type="region of interest" description="Disordered" evidence="9">
    <location>
        <begin position="1"/>
        <end position="40"/>
    </location>
</feature>
<feature type="domain" description="Anoctamin transmembrane" evidence="10">
    <location>
        <begin position="529"/>
        <end position="648"/>
    </location>
</feature>
<organism evidence="12">
    <name type="scientific">Oppiella nova</name>
    <dbReference type="NCBI Taxonomy" id="334625"/>
    <lineage>
        <taxon>Eukaryota</taxon>
        <taxon>Metazoa</taxon>
        <taxon>Ecdysozoa</taxon>
        <taxon>Arthropoda</taxon>
        <taxon>Chelicerata</taxon>
        <taxon>Arachnida</taxon>
        <taxon>Acari</taxon>
        <taxon>Acariformes</taxon>
        <taxon>Sarcoptiformes</taxon>
        <taxon>Oribatida</taxon>
        <taxon>Brachypylina</taxon>
        <taxon>Oppioidea</taxon>
        <taxon>Oppiidae</taxon>
        <taxon>Oppiella</taxon>
    </lineage>
</organism>
<keyword evidence="5 8" id="KW-1133">Transmembrane helix</keyword>
<dbReference type="OrthoDB" id="296386at2759"/>
<proteinExistence type="inferred from homology"/>
<dbReference type="InterPro" id="IPR032394">
    <property type="entry name" value="Anoct_dimer"/>
</dbReference>
<dbReference type="AlphaFoldDB" id="A0A7R9QRX3"/>
<sequence length="649" mass="75345">MASQKRADESSDSDNNETVRHNRIQSSGDNPGDNGDEDWVTFADGKRQIDHILVYEEWTKARNGRADKYRDKYFANLKTMGVEMEENVVPLRPVPGEPTTSQGDRFLHFVKLYVPFPLMCTYAEQLSLRAPLQSVANPSENWSDNMFSALRVKNPMYEYVPNKPLDYYTCPFKQSKLTKFLGKHNLFMNCISSEDPEHYFTRTQRIRVVHEILESVSFGKRSLAQVGVNRLIEQNIFTASYPLHDGPYETPKTIRDSQHYNKRQILYYYWAQWSKWYKYQPLDHIRDYFGEKIAIYFAWLGFYTGWLVPASIVGILVFLYGLLSISSDVPSREICNSGEKYVMCPTCDEHQGCQYWHLSEICLYSRLSVMFDHSGTVFYAVFISFWAVAFLEYWKRKSVSLAHHWDSIDCNEEERPRPQFSAKAPYLERNPITGHKEPAFPHRIRCFRMAAGYMTILLMLILVLIFMLAVIIYRIILVSMQSFQTPGMRPIASLIATSSGAFVNLILIMTVGRVYEKLAYRLTEWASLIATSSGAFVNLILIMTVGRVYEKLAYRLTEWEMHRTQSEFDNQLAFKVFIFQFINFYSSIFYIAFFKGRFVGTPARYGSLLGLRNEECSNYGCLMELTQQLAIIMIGKQVINNAREILVPK</sequence>
<feature type="transmembrane region" description="Helical" evidence="8">
    <location>
        <begin position="293"/>
        <end position="323"/>
    </location>
</feature>
<dbReference type="InterPro" id="IPR049452">
    <property type="entry name" value="Anoctamin_TM"/>
</dbReference>
<evidence type="ECO:0000256" key="7">
    <source>
        <dbReference type="ARBA" id="ARBA00023180"/>
    </source>
</evidence>
<evidence type="ECO:0000259" key="11">
    <source>
        <dbReference type="Pfam" id="PF16178"/>
    </source>
</evidence>
<dbReference type="Pfam" id="PF16178">
    <property type="entry name" value="Anoct_dimer"/>
    <property type="match status" value="1"/>
</dbReference>
<comment type="caution">
    <text evidence="8">Lacks conserved residue(s) required for the propagation of feature annotation.</text>
</comment>
<dbReference type="GO" id="GO:0005254">
    <property type="term" value="F:chloride channel activity"/>
    <property type="evidence" value="ECO:0007669"/>
    <property type="project" value="TreeGrafter"/>
</dbReference>
<evidence type="ECO:0000256" key="6">
    <source>
        <dbReference type="ARBA" id="ARBA00023136"/>
    </source>
</evidence>
<protein>
    <recommendedName>
        <fullName evidence="8">Anoctamin</fullName>
    </recommendedName>
</protein>
<evidence type="ECO:0000256" key="5">
    <source>
        <dbReference type="ARBA" id="ARBA00022989"/>
    </source>
</evidence>
<gene>
    <name evidence="12" type="ORF">ONB1V03_LOCUS11162</name>
</gene>
<comment type="similarity">
    <text evidence="2 8">Belongs to the anoctamin family.</text>
</comment>
<feature type="domain" description="Anoctamin dimerisation" evidence="11">
    <location>
        <begin position="42"/>
        <end position="282"/>
    </location>
</feature>
<evidence type="ECO:0000256" key="9">
    <source>
        <dbReference type="SAM" id="MobiDB-lite"/>
    </source>
</evidence>
<evidence type="ECO:0000313" key="13">
    <source>
        <dbReference type="Proteomes" id="UP000728032"/>
    </source>
</evidence>
<feature type="transmembrane region" description="Helical" evidence="8">
    <location>
        <begin position="450"/>
        <end position="476"/>
    </location>
</feature>
<dbReference type="EMBL" id="CAJPVJ010008099">
    <property type="protein sequence ID" value="CAG2171702.1"/>
    <property type="molecule type" value="Genomic_DNA"/>
</dbReference>
<evidence type="ECO:0000256" key="3">
    <source>
        <dbReference type="ARBA" id="ARBA00022475"/>
    </source>
</evidence>
<dbReference type="Proteomes" id="UP000728032">
    <property type="component" value="Unassembled WGS sequence"/>
</dbReference>
<evidence type="ECO:0000259" key="10">
    <source>
        <dbReference type="Pfam" id="PF04547"/>
    </source>
</evidence>
<feature type="domain" description="Anoctamin transmembrane" evidence="10">
    <location>
        <begin position="285"/>
        <end position="525"/>
    </location>
</feature>
<evidence type="ECO:0000256" key="4">
    <source>
        <dbReference type="ARBA" id="ARBA00022692"/>
    </source>
</evidence>
<dbReference type="PANTHER" id="PTHR12308">
    <property type="entry name" value="ANOCTAMIN"/>
    <property type="match status" value="1"/>
</dbReference>
<accession>A0A7R9QRX3</accession>
<keyword evidence="3" id="KW-1003">Cell membrane</keyword>
<evidence type="ECO:0000256" key="1">
    <source>
        <dbReference type="ARBA" id="ARBA00004651"/>
    </source>
</evidence>
<feature type="non-terminal residue" evidence="12">
    <location>
        <position position="649"/>
    </location>
</feature>
<dbReference type="GO" id="GO:0046983">
    <property type="term" value="F:protein dimerization activity"/>
    <property type="evidence" value="ECO:0007669"/>
    <property type="project" value="InterPro"/>
</dbReference>
<name>A0A7R9QRX3_9ACAR</name>
<feature type="transmembrane region" description="Helical" evidence="8">
    <location>
        <begin position="572"/>
        <end position="594"/>
    </location>
</feature>
<dbReference type="GO" id="GO:0005886">
    <property type="term" value="C:plasma membrane"/>
    <property type="evidence" value="ECO:0007669"/>
    <property type="project" value="UniProtKB-SubCell"/>
</dbReference>
<comment type="subcellular location">
    <subcellularLocation>
        <location evidence="1">Cell membrane</location>
        <topology evidence="1">Multi-pass membrane protein</topology>
    </subcellularLocation>
    <subcellularLocation>
        <location evidence="8">Membrane</location>
        <topology evidence="8">Multi-pass membrane protein</topology>
    </subcellularLocation>
</comment>
<keyword evidence="4 8" id="KW-0812">Transmembrane</keyword>
<dbReference type="Pfam" id="PF04547">
    <property type="entry name" value="Anoctamin"/>
    <property type="match status" value="2"/>
</dbReference>
<evidence type="ECO:0000256" key="8">
    <source>
        <dbReference type="RuleBase" id="RU280814"/>
    </source>
</evidence>
<dbReference type="PANTHER" id="PTHR12308:SF87">
    <property type="entry name" value="ANOCTAMIN"/>
    <property type="match status" value="1"/>
</dbReference>
<evidence type="ECO:0000256" key="2">
    <source>
        <dbReference type="ARBA" id="ARBA00009671"/>
    </source>
</evidence>
<feature type="transmembrane region" description="Helical" evidence="8">
    <location>
        <begin position="376"/>
        <end position="394"/>
    </location>
</feature>
<keyword evidence="13" id="KW-1185">Reference proteome</keyword>
<evidence type="ECO:0000313" key="12">
    <source>
        <dbReference type="EMBL" id="CAD7654515.1"/>
    </source>
</evidence>
<keyword evidence="7" id="KW-0325">Glycoprotein</keyword>
<reference evidence="12" key="1">
    <citation type="submission" date="2020-11" db="EMBL/GenBank/DDBJ databases">
        <authorList>
            <person name="Tran Van P."/>
        </authorList>
    </citation>
    <scope>NUCLEOTIDE SEQUENCE</scope>
</reference>